<dbReference type="OrthoDB" id="10042665at2759"/>
<evidence type="ECO:0000259" key="2">
    <source>
        <dbReference type="Pfam" id="PF22942"/>
    </source>
</evidence>
<keyword evidence="4" id="KW-1185">Reference proteome</keyword>
<comment type="caution">
    <text evidence="3">The sequence shown here is derived from an EMBL/GenBank/DDBJ whole genome shotgun (WGS) entry which is preliminary data.</text>
</comment>
<evidence type="ECO:0000256" key="1">
    <source>
        <dbReference type="SAM" id="MobiDB-lite"/>
    </source>
</evidence>
<feature type="domain" description="DUF7025" evidence="2">
    <location>
        <begin position="211"/>
        <end position="309"/>
    </location>
</feature>
<dbReference type="InterPro" id="IPR027417">
    <property type="entry name" value="P-loop_NTPase"/>
</dbReference>
<dbReference type="Proteomes" id="UP000182235">
    <property type="component" value="Unassembled WGS sequence"/>
</dbReference>
<evidence type="ECO:0000313" key="3">
    <source>
        <dbReference type="EMBL" id="OJD12102.1"/>
    </source>
</evidence>
<dbReference type="PANTHER" id="PTHR46411:SF3">
    <property type="entry name" value="AAA+ ATPASE DOMAIN-CONTAINING PROTEIN"/>
    <property type="match status" value="1"/>
</dbReference>
<dbReference type="EMBL" id="LGRN01000448">
    <property type="protein sequence ID" value="OJD12102.1"/>
    <property type="molecule type" value="Genomic_DNA"/>
</dbReference>
<organism evidence="3 4">
    <name type="scientific">Emergomyces pasteurianus Ep9510</name>
    <dbReference type="NCBI Taxonomy" id="1447872"/>
    <lineage>
        <taxon>Eukaryota</taxon>
        <taxon>Fungi</taxon>
        <taxon>Dikarya</taxon>
        <taxon>Ascomycota</taxon>
        <taxon>Pezizomycotina</taxon>
        <taxon>Eurotiomycetes</taxon>
        <taxon>Eurotiomycetidae</taxon>
        <taxon>Onygenales</taxon>
        <taxon>Ajellomycetaceae</taxon>
        <taxon>Emergomyces</taxon>
    </lineage>
</organism>
<feature type="compositionally biased region" description="Basic and acidic residues" evidence="1">
    <location>
        <begin position="59"/>
        <end position="76"/>
    </location>
</feature>
<evidence type="ECO:0000313" key="4">
    <source>
        <dbReference type="Proteomes" id="UP000182235"/>
    </source>
</evidence>
<feature type="region of interest" description="Disordered" evidence="1">
    <location>
        <begin position="41"/>
        <end position="76"/>
    </location>
</feature>
<dbReference type="PANTHER" id="PTHR46411">
    <property type="entry name" value="FAMILY ATPASE, PUTATIVE-RELATED"/>
    <property type="match status" value="1"/>
</dbReference>
<accession>A0A1J9P7M1</accession>
<reference evidence="3 4" key="1">
    <citation type="submission" date="2015-07" db="EMBL/GenBank/DDBJ databases">
        <title>Emmonsia species relationships and genome sequence.</title>
        <authorList>
            <consortium name="The Broad Institute Genomics Platform"/>
            <person name="Cuomo C.A."/>
            <person name="Munoz J.F."/>
            <person name="Imamovic A."/>
            <person name="Priest M.E."/>
            <person name="Young S."/>
            <person name="Clay O.K."/>
            <person name="McEwen J.G."/>
        </authorList>
    </citation>
    <scope>NUCLEOTIDE SEQUENCE [LARGE SCALE GENOMIC DNA]</scope>
    <source>
        <strain evidence="3 4">UAMH 9510</strain>
    </source>
</reference>
<name>A0A1J9P7M1_9EURO</name>
<dbReference type="STRING" id="1447872.A0A1J9P7M1"/>
<proteinExistence type="predicted"/>
<dbReference type="InterPro" id="IPR054289">
    <property type="entry name" value="DUF7025"/>
</dbReference>
<dbReference type="Pfam" id="PF22942">
    <property type="entry name" value="DUF7025"/>
    <property type="match status" value="1"/>
</dbReference>
<dbReference type="Gene3D" id="3.40.50.300">
    <property type="entry name" value="P-loop containing nucleotide triphosphate hydrolases"/>
    <property type="match status" value="1"/>
</dbReference>
<sequence>MGDQLLDKFQFANGWLRATTSSTPVDPVTREELKELFLEAVRGMESSSPSHPVSCGPSDKPETEPNDQSRGERVRASKVEYKTVEEVWDEKNYRYKIKDSLELPMVTELDEYVFVVRLRIDKMTAEPRAYLDIKSPGLRDILKTVLQDIKAVSLEADKPTVDRDLLYNCLPKLEIYARSPDADIHHAEALSHLALLIDCLKRAYRETRERLQALLAERTITYDLLWALFKPGQLICTSCRGPGKPRSLIYDFGENKKARQDVEYFELTGRYFDFDGEVFGEVGTKVSIFKFHGAMPITKLAVFPLQYHPTREVMEKYLRESGQRFIKMMGSPHCHYHGVAFFEGKDGIRKQTVNGRVMVDASRFRKVNPGYPKLQDRIAVLDMFNDSESDDFIERVKCTGKSPSELTEDDLLVCSPTVLGFSFGNKFWAEFAIDNLSDIDWSPAAFDRLVLPAERKDIVMALSKSRMGEGKGAQFDDFITNKGRGLIVLLSPLYSISAGQLSPEAEVLDIQLDQIFETASHWKALLLLDEAEVFLTQRSSEHINRNRLMATFLQKLEYIEGILDLCHEARKEIFQQFLQKDIGLKVNVDDQQLAALAQITLNGRQIKNTMSIAYATAAKDGELRFDHVRSALTVNGYCVPHPGLAQGRDELYE</sequence>
<protein>
    <recommendedName>
        <fullName evidence="2">DUF7025 domain-containing protein</fullName>
    </recommendedName>
</protein>
<gene>
    <name evidence="3" type="ORF">AJ78_07251</name>
</gene>
<dbReference type="AlphaFoldDB" id="A0A1J9P7M1"/>